<dbReference type="Proteomes" id="UP000475862">
    <property type="component" value="Unassembled WGS sequence"/>
</dbReference>
<organism evidence="1 2">
    <name type="scientific">Aphis glycines</name>
    <name type="common">Soybean aphid</name>
    <dbReference type="NCBI Taxonomy" id="307491"/>
    <lineage>
        <taxon>Eukaryota</taxon>
        <taxon>Metazoa</taxon>
        <taxon>Ecdysozoa</taxon>
        <taxon>Arthropoda</taxon>
        <taxon>Hexapoda</taxon>
        <taxon>Insecta</taxon>
        <taxon>Pterygota</taxon>
        <taxon>Neoptera</taxon>
        <taxon>Paraneoptera</taxon>
        <taxon>Hemiptera</taxon>
        <taxon>Sternorrhyncha</taxon>
        <taxon>Aphidomorpha</taxon>
        <taxon>Aphidoidea</taxon>
        <taxon>Aphididae</taxon>
        <taxon>Aphidini</taxon>
        <taxon>Aphis</taxon>
        <taxon>Aphis</taxon>
    </lineage>
</organism>
<evidence type="ECO:0000313" key="2">
    <source>
        <dbReference type="Proteomes" id="UP000475862"/>
    </source>
</evidence>
<comment type="caution">
    <text evidence="1">The sequence shown here is derived from an EMBL/GenBank/DDBJ whole genome shotgun (WGS) entry which is preliminary data.</text>
</comment>
<name>A0A6G0U8C3_APHGL</name>
<proteinExistence type="predicted"/>
<gene>
    <name evidence="1" type="ORF">AGLY_000867</name>
</gene>
<sequence>MICQSRIFKLDININNFMNFELQNNLQIFMILTTQKKSKYFENQIAIYDLYYLNNNKYQKLFEAKPLFNPVLKNFYDFPTTKSLANFRNFDIFHFFFITLRTTYEKPCIKFSRFSGQPKNFYRYLKKKYLEKLKISIEDTIEQYSGHNHIVEYLISRDVYAQLPKRVPRGKHKERLGGCKTVFHLIASMKLLNHDFEFEFEEMNSVRLGQISNQMYRRAMRAAKVYVARHGLATLGIYSIESIESRVSQTGGRVHIVREAPADHEFLKFECDLYKYGIANIYVILRPFVVTIISYIQVPLAQEGSVLKEHSLIPTLFLQLRNCIHVPNSNSEKQLMSQQTQQRRIFIKKKIYPNPINFKNVIKSLKYNFIPSI</sequence>
<keyword evidence="2" id="KW-1185">Reference proteome</keyword>
<accession>A0A6G0U8C3</accession>
<protein>
    <submittedName>
        <fullName evidence="1">Uncharacterized protein</fullName>
    </submittedName>
</protein>
<reference evidence="1 2" key="1">
    <citation type="submission" date="2019-08" db="EMBL/GenBank/DDBJ databases">
        <title>The genome of the soybean aphid Biotype 1, its phylome, world population structure and adaptation to the North American continent.</title>
        <authorList>
            <person name="Giordano R."/>
            <person name="Donthu R.K."/>
            <person name="Hernandez A.G."/>
            <person name="Wright C.L."/>
            <person name="Zimin A.V."/>
        </authorList>
    </citation>
    <scope>NUCLEOTIDE SEQUENCE [LARGE SCALE GENOMIC DNA]</scope>
    <source>
        <tissue evidence="1">Whole aphids</tissue>
    </source>
</reference>
<evidence type="ECO:0000313" key="1">
    <source>
        <dbReference type="EMBL" id="KAE9545324.1"/>
    </source>
</evidence>
<dbReference type="EMBL" id="VYZN01000001">
    <property type="protein sequence ID" value="KAE9545324.1"/>
    <property type="molecule type" value="Genomic_DNA"/>
</dbReference>
<dbReference type="AlphaFoldDB" id="A0A6G0U8C3"/>